<protein>
    <submittedName>
        <fullName evidence="2">Uncharacterized protein</fullName>
    </submittedName>
</protein>
<keyword evidence="3" id="KW-1185">Reference proteome</keyword>
<dbReference type="RefSeq" id="WP_093832467.1">
    <property type="nucleotide sequence ID" value="NZ_FOLQ01000018.1"/>
</dbReference>
<organism evidence="2 3">
    <name type="scientific">Spirosoma endophyticum</name>
    <dbReference type="NCBI Taxonomy" id="662367"/>
    <lineage>
        <taxon>Bacteria</taxon>
        <taxon>Pseudomonadati</taxon>
        <taxon>Bacteroidota</taxon>
        <taxon>Cytophagia</taxon>
        <taxon>Cytophagales</taxon>
        <taxon>Cytophagaceae</taxon>
        <taxon>Spirosoma</taxon>
    </lineage>
</organism>
<reference evidence="2 3" key="1">
    <citation type="submission" date="2016-10" db="EMBL/GenBank/DDBJ databases">
        <authorList>
            <person name="de Groot N.N."/>
        </authorList>
    </citation>
    <scope>NUCLEOTIDE SEQUENCE [LARGE SCALE GENOMIC DNA]</scope>
    <source>
        <strain evidence="2 3">DSM 26130</strain>
    </source>
</reference>
<evidence type="ECO:0000256" key="1">
    <source>
        <dbReference type="SAM" id="MobiDB-lite"/>
    </source>
</evidence>
<evidence type="ECO:0000313" key="3">
    <source>
        <dbReference type="Proteomes" id="UP000198598"/>
    </source>
</evidence>
<dbReference type="AlphaFoldDB" id="A0A1I2CPR2"/>
<gene>
    <name evidence="2" type="ORF">SAMN05216167_11817</name>
</gene>
<dbReference type="STRING" id="662367.SAMN05216167_11817"/>
<sequence>MVTSRIKTETLPSTPELPTPPRVSASANRLQNLPSTAASYQVHAYVNPVGKLYLIVDNPDHLRYKIWVADQKDRTLYEEFTNHDQYRRRLDLSALPANSYQVTVQIDNNPFIYKISRQEARFAYSIQPESVNKEATIEQSREPRRPLRVPVTLDL</sequence>
<accession>A0A1I2CPR2</accession>
<dbReference type="OrthoDB" id="939640at2"/>
<name>A0A1I2CPR2_9BACT</name>
<feature type="region of interest" description="Disordered" evidence="1">
    <location>
        <begin position="1"/>
        <end position="26"/>
    </location>
</feature>
<evidence type="ECO:0000313" key="2">
    <source>
        <dbReference type="EMBL" id="SFE70359.1"/>
    </source>
</evidence>
<dbReference type="EMBL" id="FOLQ01000018">
    <property type="protein sequence ID" value="SFE70359.1"/>
    <property type="molecule type" value="Genomic_DNA"/>
</dbReference>
<dbReference type="Proteomes" id="UP000198598">
    <property type="component" value="Unassembled WGS sequence"/>
</dbReference>
<proteinExistence type="predicted"/>